<keyword evidence="2" id="KW-1185">Reference proteome</keyword>
<dbReference type="InterPro" id="IPR013078">
    <property type="entry name" value="His_Pase_superF_clade-1"/>
</dbReference>
<dbReference type="EMBL" id="JBHMAG010000018">
    <property type="protein sequence ID" value="MFB9755511.1"/>
    <property type="molecule type" value="Genomic_DNA"/>
</dbReference>
<dbReference type="Gene3D" id="3.40.50.1240">
    <property type="entry name" value="Phosphoglycerate mutase-like"/>
    <property type="match status" value="1"/>
</dbReference>
<protein>
    <submittedName>
        <fullName evidence="1">Histidine phosphatase family protein</fullName>
        <ecNumber evidence="1">3.1.3.-</ecNumber>
    </submittedName>
</protein>
<dbReference type="InterPro" id="IPR050275">
    <property type="entry name" value="PGM_Phosphatase"/>
</dbReference>
<evidence type="ECO:0000313" key="2">
    <source>
        <dbReference type="Proteomes" id="UP001589619"/>
    </source>
</evidence>
<dbReference type="PANTHER" id="PTHR48100">
    <property type="entry name" value="BROAD-SPECIFICITY PHOSPHATASE YOR283W-RELATED"/>
    <property type="match status" value="1"/>
</dbReference>
<gene>
    <name evidence="1" type="ORF">ACFFNY_28370</name>
</gene>
<name>A0ABV5W5N2_9BACL</name>
<dbReference type="EC" id="3.1.3.-" evidence="1"/>
<organism evidence="1 2">
    <name type="scientific">Paenibacillus hodogayensis</name>
    <dbReference type="NCBI Taxonomy" id="279208"/>
    <lineage>
        <taxon>Bacteria</taxon>
        <taxon>Bacillati</taxon>
        <taxon>Bacillota</taxon>
        <taxon>Bacilli</taxon>
        <taxon>Bacillales</taxon>
        <taxon>Paenibacillaceae</taxon>
        <taxon>Paenibacillus</taxon>
    </lineage>
</organism>
<dbReference type="CDD" id="cd07067">
    <property type="entry name" value="HP_PGM_like"/>
    <property type="match status" value="1"/>
</dbReference>
<reference evidence="1 2" key="1">
    <citation type="submission" date="2024-09" db="EMBL/GenBank/DDBJ databases">
        <authorList>
            <person name="Sun Q."/>
            <person name="Mori K."/>
        </authorList>
    </citation>
    <scope>NUCLEOTIDE SEQUENCE [LARGE SCALE GENOMIC DNA]</scope>
    <source>
        <strain evidence="1 2">JCM 12520</strain>
    </source>
</reference>
<dbReference type="SUPFAM" id="SSF53254">
    <property type="entry name" value="Phosphoglycerate mutase-like"/>
    <property type="match status" value="1"/>
</dbReference>
<dbReference type="InterPro" id="IPR029033">
    <property type="entry name" value="His_PPase_superfam"/>
</dbReference>
<sequence>MTILGFIRHGTTEWNVAGRLQGQNDIPLNEAGRRQAYALGERLLSERWDCVVSSDLARAKETADIIAGIAGLGPVRLERSLRERTHGRLDGTTQAERVAAWGDDWHLLDHGVESNADLYARGAGYLDELAAGQAGKRILVVTHGAFIAVLLNGMLARMPEGSIQNTSLTVVEKKPEGWECVLFNCTDHLVQSQR</sequence>
<dbReference type="GO" id="GO:0016787">
    <property type="term" value="F:hydrolase activity"/>
    <property type="evidence" value="ECO:0007669"/>
    <property type="project" value="UniProtKB-KW"/>
</dbReference>
<dbReference type="RefSeq" id="WP_344908569.1">
    <property type="nucleotide sequence ID" value="NZ_BAAAYO010000006.1"/>
</dbReference>
<evidence type="ECO:0000313" key="1">
    <source>
        <dbReference type="EMBL" id="MFB9755511.1"/>
    </source>
</evidence>
<proteinExistence type="predicted"/>
<dbReference type="SMART" id="SM00855">
    <property type="entry name" value="PGAM"/>
    <property type="match status" value="1"/>
</dbReference>
<keyword evidence="1" id="KW-0378">Hydrolase</keyword>
<accession>A0ABV5W5N2</accession>
<dbReference type="Pfam" id="PF00300">
    <property type="entry name" value="His_Phos_1"/>
    <property type="match status" value="1"/>
</dbReference>
<dbReference type="Proteomes" id="UP001589619">
    <property type="component" value="Unassembled WGS sequence"/>
</dbReference>
<dbReference type="PANTHER" id="PTHR48100:SF1">
    <property type="entry name" value="HISTIDINE PHOSPHATASE FAMILY PROTEIN-RELATED"/>
    <property type="match status" value="1"/>
</dbReference>
<comment type="caution">
    <text evidence="1">The sequence shown here is derived from an EMBL/GenBank/DDBJ whole genome shotgun (WGS) entry which is preliminary data.</text>
</comment>